<name>A0ABS6E8M0_9FIRM</name>
<dbReference type="PANTHER" id="PTHR47738:SF3">
    <property type="entry name" value="PHOSPHOTRANSFERASE SYSTEM MANNITOL_FRUCTOSE-SPECIFIC IIA DOMAIN CONTAINING PROTEIN"/>
    <property type="match status" value="1"/>
</dbReference>
<comment type="caution">
    <text evidence="2">The sequence shown here is derived from an EMBL/GenBank/DDBJ whole genome shotgun (WGS) entry which is preliminary data.</text>
</comment>
<dbReference type="Proteomes" id="UP000749471">
    <property type="component" value="Unassembled WGS sequence"/>
</dbReference>
<keyword evidence="2" id="KW-0762">Sugar transport</keyword>
<sequence length="154" mass="17151">MTDSKKMFREDLILFNMEAKDNKDAIEQLANKLLSKGIVKESFVEAIKAREDNYPTGLPTETIGVAIPHTDAIHVNEGALAIGLLKEPVAFQMMGMPEETVNVSVIFMMALNEAHGHLEMLQKLMGIFQEKELLIKINEAKTPEEIAEVLSDVI</sequence>
<protein>
    <submittedName>
        <fullName evidence="2">PTS sugar transporter subunit IIA</fullName>
    </submittedName>
</protein>
<dbReference type="CDD" id="cd00211">
    <property type="entry name" value="PTS_IIA_fru"/>
    <property type="match status" value="1"/>
</dbReference>
<dbReference type="PANTHER" id="PTHR47738">
    <property type="entry name" value="PTS SYSTEM FRUCTOSE-LIKE EIIA COMPONENT-RELATED"/>
    <property type="match status" value="1"/>
</dbReference>
<keyword evidence="3" id="KW-1185">Reference proteome</keyword>
<dbReference type="EMBL" id="JAHLPM010000012">
    <property type="protein sequence ID" value="MBU5439099.1"/>
    <property type="molecule type" value="Genomic_DNA"/>
</dbReference>
<organism evidence="2 3">
    <name type="scientific">Tissierella simiarum</name>
    <dbReference type="NCBI Taxonomy" id="2841534"/>
    <lineage>
        <taxon>Bacteria</taxon>
        <taxon>Bacillati</taxon>
        <taxon>Bacillota</taxon>
        <taxon>Tissierellia</taxon>
        <taxon>Tissierellales</taxon>
        <taxon>Tissierellaceae</taxon>
        <taxon>Tissierella</taxon>
    </lineage>
</organism>
<gene>
    <name evidence="2" type="ORF">KQI42_13835</name>
</gene>
<evidence type="ECO:0000259" key="1">
    <source>
        <dbReference type="PROSITE" id="PS51094"/>
    </source>
</evidence>
<dbReference type="PROSITE" id="PS51094">
    <property type="entry name" value="PTS_EIIA_TYPE_2"/>
    <property type="match status" value="1"/>
</dbReference>
<dbReference type="RefSeq" id="WP_216520808.1">
    <property type="nucleotide sequence ID" value="NZ_JAHLPM010000012.1"/>
</dbReference>
<accession>A0ABS6E8M0</accession>
<proteinExistence type="predicted"/>
<evidence type="ECO:0000313" key="2">
    <source>
        <dbReference type="EMBL" id="MBU5439099.1"/>
    </source>
</evidence>
<dbReference type="InterPro" id="IPR002178">
    <property type="entry name" value="PTS_EIIA_type-2_dom"/>
</dbReference>
<keyword evidence="2" id="KW-0813">Transport</keyword>
<dbReference type="InterPro" id="IPR051541">
    <property type="entry name" value="PTS_SugarTrans_NitroReg"/>
</dbReference>
<reference evidence="2 3" key="1">
    <citation type="submission" date="2021-06" db="EMBL/GenBank/DDBJ databases">
        <authorList>
            <person name="Sun Q."/>
            <person name="Li D."/>
        </authorList>
    </citation>
    <scope>NUCLEOTIDE SEQUENCE [LARGE SCALE GENOMIC DNA]</scope>
    <source>
        <strain evidence="2 3">MSJ-40</strain>
    </source>
</reference>
<feature type="domain" description="PTS EIIA type-2" evidence="1">
    <location>
        <begin position="6"/>
        <end position="153"/>
    </location>
</feature>
<dbReference type="Pfam" id="PF00359">
    <property type="entry name" value="PTS_EIIA_2"/>
    <property type="match status" value="1"/>
</dbReference>
<evidence type="ECO:0000313" key="3">
    <source>
        <dbReference type="Proteomes" id="UP000749471"/>
    </source>
</evidence>